<gene>
    <name evidence="1" type="ORF">AZ78_1145</name>
</gene>
<comment type="caution">
    <text evidence="1">The sequence shown here is derived from an EMBL/GenBank/DDBJ whole genome shotgun (WGS) entry which is preliminary data.</text>
</comment>
<sequence length="260" mass="29113">MLVLQQYEGLMKNINAHRELSGAASELSQIKQARIEALATKTLGQSAGEFVGSFLVKGDRAPVEPASGYGTGDVASISFRINMCLPEADYIQTQASMKELVELRNGLVHHFIERFDLWSIEGCEKAHAYLQGVYVRIFEHYTQLRAYAGEMKETMDQMAAFLQSDAGIDIFVNGISPDGQIHWPTSGIVGALHAAVRALAIDGWTSLDTAKLWLAEHHPEQQPAKYRCPSWPQVLHESRCFELCYRIAEDDARSAWFRPR</sequence>
<name>A0A108U6R9_9GAMM</name>
<accession>A0A108U6R9</accession>
<dbReference type="AlphaFoldDB" id="A0A108U6R9"/>
<keyword evidence="2" id="KW-1185">Reference proteome</keyword>
<evidence type="ECO:0000313" key="2">
    <source>
        <dbReference type="Proteomes" id="UP000023435"/>
    </source>
</evidence>
<evidence type="ECO:0000313" key="1">
    <source>
        <dbReference type="EMBL" id="KWS03597.1"/>
    </source>
</evidence>
<evidence type="ECO:0008006" key="3">
    <source>
        <dbReference type="Google" id="ProtNLM"/>
    </source>
</evidence>
<dbReference type="EMBL" id="JAJA02000001">
    <property type="protein sequence ID" value="KWS03597.1"/>
    <property type="molecule type" value="Genomic_DNA"/>
</dbReference>
<proteinExistence type="predicted"/>
<dbReference type="Proteomes" id="UP000023435">
    <property type="component" value="Unassembled WGS sequence"/>
</dbReference>
<organism evidence="1 2">
    <name type="scientific">Lysobacter capsici AZ78</name>
    <dbReference type="NCBI Taxonomy" id="1444315"/>
    <lineage>
        <taxon>Bacteria</taxon>
        <taxon>Pseudomonadati</taxon>
        <taxon>Pseudomonadota</taxon>
        <taxon>Gammaproteobacteria</taxon>
        <taxon>Lysobacterales</taxon>
        <taxon>Lysobacteraceae</taxon>
        <taxon>Lysobacter</taxon>
    </lineage>
</organism>
<protein>
    <recommendedName>
        <fullName evidence="3">HTH OST-type domain-containing protein</fullName>
    </recommendedName>
</protein>
<reference evidence="1 2" key="1">
    <citation type="journal article" date="2014" name="Genome Announc.">
        <title>Draft Genome Sequence of Lysobacter capsici AZ78, a Bacterium Antagonistic to Plant-Pathogenic Oomycetes.</title>
        <authorList>
            <person name="Puopolo G."/>
            <person name="Sonego P."/>
            <person name="Engelen K."/>
            <person name="Pertot I."/>
        </authorList>
    </citation>
    <scope>NUCLEOTIDE SEQUENCE [LARGE SCALE GENOMIC DNA]</scope>
    <source>
        <strain evidence="1 2">AZ78</strain>
    </source>
</reference>